<dbReference type="PIRSF" id="PIRSF005897">
    <property type="entry name" value="RR_PatA"/>
    <property type="match status" value="1"/>
</dbReference>
<dbReference type="PANTHER" id="PTHR44591:SF23">
    <property type="entry name" value="CHEY SUBFAMILY"/>
    <property type="match status" value="1"/>
</dbReference>
<evidence type="ECO:0000256" key="1">
    <source>
        <dbReference type="ARBA" id="ARBA00022553"/>
    </source>
</evidence>
<feature type="region of interest" description="Disordered" evidence="3">
    <location>
        <begin position="1"/>
        <end position="48"/>
    </location>
</feature>
<dbReference type="PANTHER" id="PTHR44591">
    <property type="entry name" value="STRESS RESPONSE REGULATOR PROTEIN 1"/>
    <property type="match status" value="1"/>
</dbReference>
<reference evidence="5" key="1">
    <citation type="submission" date="2020-02" db="EMBL/GenBank/DDBJ databases">
        <authorList>
            <person name="Meier V. D."/>
        </authorList>
    </citation>
    <scope>NUCLEOTIDE SEQUENCE</scope>
    <source>
        <strain evidence="5">AVDCRST_MAG94</strain>
    </source>
</reference>
<gene>
    <name evidence="5" type="ORF">AVDCRST_MAG94-1526</name>
</gene>
<feature type="domain" description="Response regulatory" evidence="4">
    <location>
        <begin position="325"/>
        <end position="441"/>
    </location>
</feature>
<dbReference type="Gene3D" id="3.40.50.2300">
    <property type="match status" value="1"/>
</dbReference>
<feature type="compositionally biased region" description="Polar residues" evidence="3">
    <location>
        <begin position="39"/>
        <end position="48"/>
    </location>
</feature>
<dbReference type="SUPFAM" id="SSF52172">
    <property type="entry name" value="CheY-like"/>
    <property type="match status" value="1"/>
</dbReference>
<dbReference type="EMBL" id="CADCTY010000526">
    <property type="protein sequence ID" value="CAA9322519.1"/>
    <property type="molecule type" value="Genomic_DNA"/>
</dbReference>
<dbReference type="PROSITE" id="PS50110">
    <property type="entry name" value="RESPONSE_REGULATORY"/>
    <property type="match status" value="1"/>
</dbReference>
<dbReference type="SMART" id="SM00448">
    <property type="entry name" value="REC"/>
    <property type="match status" value="1"/>
</dbReference>
<evidence type="ECO:0000256" key="3">
    <source>
        <dbReference type="SAM" id="MobiDB-lite"/>
    </source>
</evidence>
<keyword evidence="1 2" id="KW-0597">Phosphoprotein</keyword>
<proteinExistence type="predicted"/>
<evidence type="ECO:0000313" key="5">
    <source>
        <dbReference type="EMBL" id="CAA9322519.1"/>
    </source>
</evidence>
<dbReference type="InterPro" id="IPR025497">
    <property type="entry name" value="PatA-like_N"/>
</dbReference>
<dbReference type="InterPro" id="IPR001789">
    <property type="entry name" value="Sig_transdc_resp-reg_receiver"/>
</dbReference>
<dbReference type="InterPro" id="IPR024186">
    <property type="entry name" value="Sig_transdc_resp-reg_PatA"/>
</dbReference>
<feature type="modified residue" description="4-aspartylphosphate" evidence="2">
    <location>
        <position position="374"/>
    </location>
</feature>
<dbReference type="AlphaFoldDB" id="A0A6J4L593"/>
<dbReference type="Pfam" id="PF00072">
    <property type="entry name" value="Response_reg"/>
    <property type="match status" value="1"/>
</dbReference>
<feature type="compositionally biased region" description="Low complexity" evidence="3">
    <location>
        <begin position="18"/>
        <end position="35"/>
    </location>
</feature>
<accession>A0A6J4L593</accession>
<dbReference type="Pfam" id="PF14332">
    <property type="entry name" value="DUF4388"/>
    <property type="match status" value="1"/>
</dbReference>
<protein>
    <submittedName>
        <fullName evidence="5">Two-component transcriptional response regulator, LuxR family</fullName>
    </submittedName>
</protein>
<dbReference type="GO" id="GO:0000160">
    <property type="term" value="P:phosphorelay signal transduction system"/>
    <property type="evidence" value="ECO:0007669"/>
    <property type="project" value="InterPro"/>
</dbReference>
<organism evidence="5">
    <name type="scientific">uncultured Leptolyngbya sp</name>
    <dbReference type="NCBI Taxonomy" id="332963"/>
    <lineage>
        <taxon>Bacteria</taxon>
        <taxon>Bacillati</taxon>
        <taxon>Cyanobacteriota</taxon>
        <taxon>Cyanophyceae</taxon>
        <taxon>Leptolyngbyales</taxon>
        <taxon>Leptolyngbyaceae</taxon>
        <taxon>Leptolyngbya group</taxon>
        <taxon>Leptolyngbya</taxon>
        <taxon>environmental samples</taxon>
    </lineage>
</organism>
<dbReference type="InterPro" id="IPR011006">
    <property type="entry name" value="CheY-like_superfamily"/>
</dbReference>
<sequence length="453" mass="50126">MATSTPAITSTVTGLTKQQQQQSMGQLSSQHQQQDFRQEGTSMVNGKTSPDHISITEFNASKQVQFFDGLRTIRFSGQLSLKSPLGSVWTFYFYLGRILYATGGTHPVRRWMRNLTAYCPQLDIAQFKSMSDLASPAVAAMKVCWEYQALCSWVDQQKITREQASKVVWSIVSEVLFDVTQANEIIYLVESSNSVFTPLILFDAERLIADVQQKWQLWQQAKVVDRSPNQAPIIQQPERLQQQISAASYQTLATLLNGKRTLRDLAIKRQRDVAEVTRSLLPYIQAGFVKLVDVPDFPVPFAGLPTAATPISTVGASATAVEGLLVACVDDSPAVCRVMETILTQSGYRFVGVQDSLRAIATLLTRKPDLIFLDLVMPDTNGYEICSQLRKVSAFRDTPIVILTGNDGIVDRVRAKMVGASDFLGKPVNAETVLAVAHKHLKHLQQNSSLIVG</sequence>
<dbReference type="InterPro" id="IPR050595">
    <property type="entry name" value="Bact_response_regulator"/>
</dbReference>
<name>A0A6J4L593_9CYAN</name>
<evidence type="ECO:0000259" key="4">
    <source>
        <dbReference type="PROSITE" id="PS50110"/>
    </source>
</evidence>
<evidence type="ECO:0000256" key="2">
    <source>
        <dbReference type="PROSITE-ProRule" id="PRU00169"/>
    </source>
</evidence>
<dbReference type="CDD" id="cd17602">
    <property type="entry name" value="REC_PatA-like"/>
    <property type="match status" value="1"/>
</dbReference>
<feature type="compositionally biased region" description="Polar residues" evidence="3">
    <location>
        <begin position="1"/>
        <end position="17"/>
    </location>
</feature>